<dbReference type="GO" id="GO:0008320">
    <property type="term" value="F:protein transmembrane transporter activity"/>
    <property type="evidence" value="ECO:0007669"/>
    <property type="project" value="TreeGrafter"/>
</dbReference>
<feature type="compositionally biased region" description="Acidic residues" evidence="1">
    <location>
        <begin position="161"/>
        <end position="177"/>
    </location>
</feature>
<dbReference type="EMBL" id="JAVRJZ010000017">
    <property type="protein sequence ID" value="KAK2710130.1"/>
    <property type="molecule type" value="Genomic_DNA"/>
</dbReference>
<dbReference type="GO" id="GO:0006620">
    <property type="term" value="P:post-translational protein targeting to endoplasmic reticulum membrane"/>
    <property type="evidence" value="ECO:0007669"/>
    <property type="project" value="TreeGrafter"/>
</dbReference>
<dbReference type="InterPro" id="IPR014756">
    <property type="entry name" value="Ig_E-set"/>
</dbReference>
<comment type="caution">
    <text evidence="2">The sequence shown here is derived from an EMBL/GenBank/DDBJ whole genome shotgun (WGS) entry which is preliminary data.</text>
</comment>
<evidence type="ECO:0000313" key="2">
    <source>
        <dbReference type="EMBL" id="KAK2710130.1"/>
    </source>
</evidence>
<evidence type="ECO:0000313" key="3">
    <source>
        <dbReference type="Proteomes" id="UP001187531"/>
    </source>
</evidence>
<dbReference type="PANTHER" id="PTHR24075">
    <property type="entry name" value="SEC63 DOMAIN-CONTAINING"/>
    <property type="match status" value="1"/>
</dbReference>
<dbReference type="GO" id="GO:0006614">
    <property type="term" value="P:SRP-dependent cotranslational protein targeting to membrane"/>
    <property type="evidence" value="ECO:0007669"/>
    <property type="project" value="TreeGrafter"/>
</dbReference>
<dbReference type="Gene3D" id="2.60.40.150">
    <property type="entry name" value="C2 domain"/>
    <property type="match status" value="1"/>
</dbReference>
<evidence type="ECO:0000256" key="1">
    <source>
        <dbReference type="SAM" id="MobiDB-lite"/>
    </source>
</evidence>
<evidence type="ECO:0008006" key="4">
    <source>
        <dbReference type="Google" id="ProtNLM"/>
    </source>
</evidence>
<keyword evidence="3" id="KW-1185">Reference proteome</keyword>
<proteinExistence type="predicted"/>
<name>A0AA88L6U1_ARTSF</name>
<feature type="compositionally biased region" description="Basic residues" evidence="1">
    <location>
        <begin position="81"/>
        <end position="104"/>
    </location>
</feature>
<reference evidence="2" key="1">
    <citation type="submission" date="2023-07" db="EMBL/GenBank/DDBJ databases">
        <title>Chromosome-level genome assembly of Artemia franciscana.</title>
        <authorList>
            <person name="Jo E."/>
        </authorList>
    </citation>
    <scope>NUCLEOTIDE SEQUENCE</scope>
    <source>
        <tissue evidence="2">Whole body</tissue>
    </source>
</reference>
<dbReference type="GO" id="GO:0003723">
    <property type="term" value="F:RNA binding"/>
    <property type="evidence" value="ECO:0007669"/>
    <property type="project" value="TreeGrafter"/>
</dbReference>
<dbReference type="Proteomes" id="UP001187531">
    <property type="component" value="Unassembled WGS sequence"/>
</dbReference>
<dbReference type="InterPro" id="IPR035892">
    <property type="entry name" value="C2_domain_sf"/>
</dbReference>
<protein>
    <recommendedName>
        <fullName evidence="4">SEC63 domain-containing protein</fullName>
    </recommendedName>
</protein>
<gene>
    <name evidence="2" type="ORF">QYM36_013714</name>
</gene>
<organism evidence="2 3">
    <name type="scientific">Artemia franciscana</name>
    <name type="common">Brine shrimp</name>
    <name type="synonym">Artemia sanfranciscana</name>
    <dbReference type="NCBI Taxonomy" id="6661"/>
    <lineage>
        <taxon>Eukaryota</taxon>
        <taxon>Metazoa</taxon>
        <taxon>Ecdysozoa</taxon>
        <taxon>Arthropoda</taxon>
        <taxon>Crustacea</taxon>
        <taxon>Branchiopoda</taxon>
        <taxon>Anostraca</taxon>
        <taxon>Artemiidae</taxon>
        <taxon>Artemia</taxon>
    </lineage>
</organism>
<dbReference type="PANTHER" id="PTHR24075:SF0">
    <property type="entry name" value="TRANSLOCATION PROTEIN SEC63 HOMOLOG"/>
    <property type="match status" value="1"/>
</dbReference>
<feature type="compositionally biased region" description="Basic and acidic residues" evidence="1">
    <location>
        <begin position="64"/>
        <end position="75"/>
    </location>
</feature>
<feature type="compositionally biased region" description="Acidic residues" evidence="1">
    <location>
        <begin position="315"/>
        <end position="324"/>
    </location>
</feature>
<dbReference type="GO" id="GO:0031207">
    <property type="term" value="C:Sec62/Sec63 complex"/>
    <property type="evidence" value="ECO:0007669"/>
    <property type="project" value="TreeGrafter"/>
</dbReference>
<feature type="region of interest" description="Disordered" evidence="1">
    <location>
        <begin position="64"/>
        <end position="180"/>
    </location>
</feature>
<feature type="compositionally biased region" description="Basic and acidic residues" evidence="1">
    <location>
        <begin position="299"/>
        <end position="314"/>
    </location>
</feature>
<feature type="compositionally biased region" description="Basic and acidic residues" evidence="1">
    <location>
        <begin position="114"/>
        <end position="124"/>
    </location>
</feature>
<dbReference type="AlphaFoldDB" id="A0AA88L6U1"/>
<feature type="region of interest" description="Disordered" evidence="1">
    <location>
        <begin position="282"/>
        <end position="324"/>
    </location>
</feature>
<accession>A0AA88L6U1</accession>
<dbReference type="SUPFAM" id="SSF81296">
    <property type="entry name" value="E set domains"/>
    <property type="match status" value="1"/>
</dbReference>
<sequence>MPLVNIQINVEVVDDEETNVITAGALVAASVCLSRKSFSSLMNMEGISNITSVELNEPKIMKEEVKEEREGDKKKTSIWKPKSKSIKRRAGKKNSKKFSRRKNFIKLPVEQTSEENKEDKKESATPEIKVQTKKQTKQNQSNKGGSQIEDVIRNLDASIPQDEDSENKEGAKDDEDWDKFQNPFNKRQKVLEQKSRSSHSVHCPYFSEDKQEFWWDYLAHKKTQTILSAPFHVTNLVDKTEILMAFTAPVTPGLYKFTLCVRSDSYLWLDQFKDFTLDVKRAPEQPKNHPQYNFSSDEDEKREAPDFEYAKDTDDTAVIDDSDH</sequence>